<organism evidence="2 3">
    <name type="scientific">Amycolatopsis thermophila</name>
    <dbReference type="NCBI Taxonomy" id="206084"/>
    <lineage>
        <taxon>Bacteria</taxon>
        <taxon>Bacillati</taxon>
        <taxon>Actinomycetota</taxon>
        <taxon>Actinomycetes</taxon>
        <taxon>Pseudonocardiales</taxon>
        <taxon>Pseudonocardiaceae</taxon>
        <taxon>Amycolatopsis</taxon>
    </lineage>
</organism>
<reference evidence="2 3" key="1">
    <citation type="submission" date="2023-07" db="EMBL/GenBank/DDBJ databases">
        <title>Sequencing the genomes of 1000 actinobacteria strains.</title>
        <authorList>
            <person name="Klenk H.-P."/>
        </authorList>
    </citation>
    <scope>NUCLEOTIDE SEQUENCE [LARGE SCALE GENOMIC DNA]</scope>
    <source>
        <strain evidence="2 3">DSM 45805</strain>
    </source>
</reference>
<accession>A0ABU0ELX6</accession>
<evidence type="ECO:0000313" key="2">
    <source>
        <dbReference type="EMBL" id="MDQ0376232.1"/>
    </source>
</evidence>
<protein>
    <submittedName>
        <fullName evidence="2">Uncharacterized protein</fullName>
    </submittedName>
</protein>
<dbReference type="Proteomes" id="UP001229651">
    <property type="component" value="Unassembled WGS sequence"/>
</dbReference>
<keyword evidence="3" id="KW-1185">Reference proteome</keyword>
<dbReference type="EMBL" id="JAUSUT010000001">
    <property type="protein sequence ID" value="MDQ0376232.1"/>
    <property type="molecule type" value="Genomic_DNA"/>
</dbReference>
<evidence type="ECO:0000256" key="1">
    <source>
        <dbReference type="SAM" id="MobiDB-lite"/>
    </source>
</evidence>
<proteinExistence type="predicted"/>
<evidence type="ECO:0000313" key="3">
    <source>
        <dbReference type="Proteomes" id="UP001229651"/>
    </source>
</evidence>
<gene>
    <name evidence="2" type="ORF">FB470_000226</name>
</gene>
<feature type="region of interest" description="Disordered" evidence="1">
    <location>
        <begin position="1"/>
        <end position="31"/>
    </location>
</feature>
<sequence length="31" mass="3162">MTRVGGGVPGLADEEEVLAEARARPMPSPAP</sequence>
<name>A0ABU0ELX6_9PSEU</name>
<comment type="caution">
    <text evidence="2">The sequence shown here is derived from an EMBL/GenBank/DDBJ whole genome shotgun (WGS) entry which is preliminary data.</text>
</comment>